<evidence type="ECO:0000313" key="3">
    <source>
        <dbReference type="EMBL" id="GAK74205.1"/>
    </source>
</evidence>
<dbReference type="Pfam" id="PF11178">
    <property type="entry name" value="DUF2963"/>
    <property type="match status" value="1"/>
</dbReference>
<feature type="domain" description="DUF2963" evidence="2">
    <location>
        <begin position="24"/>
        <end position="59"/>
    </location>
</feature>
<sequence length="60" mass="7011">IDDLTKPMQQQNPSLKYPPKFIWNPDGTINQITELDQDTGDYLKTTYYNQDGTVKEVINY</sequence>
<evidence type="ECO:0000313" key="4">
    <source>
        <dbReference type="Proteomes" id="UP000028900"/>
    </source>
</evidence>
<reference evidence="3 4" key="2">
    <citation type="journal article" date="2014" name="Genome Announc.">
        <title>Draft Genome Sequence of 'Candidatus Phytoplasma asteris' Strain OY-V, an Unculturable Plant-Pathogenic Bacterium.</title>
        <authorList>
            <person name="Kakizawa S."/>
            <person name="Makino A."/>
            <person name="Ishii Y."/>
            <person name="Tamaki H."/>
            <person name="Kamagata Y."/>
        </authorList>
    </citation>
    <scope>NUCLEOTIDE SEQUENCE [LARGE SCALE GENOMIC DNA]</scope>
    <source>
        <strain evidence="3 4">OY-V</strain>
    </source>
</reference>
<dbReference type="EMBL" id="BBIY01000067">
    <property type="protein sequence ID" value="GAK74205.1"/>
    <property type="molecule type" value="Genomic_DNA"/>
</dbReference>
<feature type="region of interest" description="Disordered" evidence="1">
    <location>
        <begin position="1"/>
        <end position="20"/>
    </location>
</feature>
<feature type="non-terminal residue" evidence="3">
    <location>
        <position position="1"/>
    </location>
</feature>
<accession>A0ABQ0J3S7</accession>
<protein>
    <submittedName>
        <fullName evidence="3">Copy number control protein</fullName>
    </submittedName>
</protein>
<organism evidence="3 4">
    <name type="scientific">'Chrysanthemum coronarium' phytoplasma</name>
    <dbReference type="NCBI Taxonomy" id="1520703"/>
    <lineage>
        <taxon>Bacteria</taxon>
        <taxon>Bacillati</taxon>
        <taxon>Mycoplasmatota</taxon>
        <taxon>Mollicutes</taxon>
        <taxon>Acholeplasmatales</taxon>
        <taxon>Acholeplasmataceae</taxon>
        <taxon>Candidatus Phytoplasma</taxon>
        <taxon>16SrI (Aster yellows group)</taxon>
    </lineage>
</organism>
<keyword evidence="4" id="KW-1185">Reference proteome</keyword>
<dbReference type="Proteomes" id="UP000028900">
    <property type="component" value="Unassembled WGS sequence"/>
</dbReference>
<name>A0ABQ0J3S7_9MOLU</name>
<gene>
    <name evidence="3" type="primary">cop</name>
    <name evidence="3" type="ORF">OYV_07050</name>
</gene>
<reference evidence="4" key="1">
    <citation type="journal article" date="2014" name="Genome Announc.">
        <title>Draft Genome Sequence of ''Candidatus Phytoplasma asteris'' Strain OY-V, an Unculturable Plant-Pathogenic Bacterium.</title>
        <authorList>
            <person name="Kakizawa S."/>
            <person name="Makino A."/>
            <person name="Ishii Y."/>
            <person name="Tamaki H."/>
            <person name="Kamagata Y."/>
        </authorList>
    </citation>
    <scope>NUCLEOTIDE SEQUENCE [LARGE SCALE GENOMIC DNA]</scope>
    <source>
        <strain evidence="4">OY-V</strain>
    </source>
</reference>
<dbReference type="RefSeq" id="WP_042068271.1">
    <property type="nucleotide sequence ID" value="NZ_BBIY01000067.1"/>
</dbReference>
<dbReference type="InterPro" id="IPR021348">
    <property type="entry name" value="DUF2963"/>
</dbReference>
<evidence type="ECO:0000259" key="2">
    <source>
        <dbReference type="Pfam" id="PF11178"/>
    </source>
</evidence>
<proteinExistence type="predicted"/>
<comment type="caution">
    <text evidence="3">The sequence shown here is derived from an EMBL/GenBank/DDBJ whole genome shotgun (WGS) entry which is preliminary data.</text>
</comment>
<evidence type="ECO:0000256" key="1">
    <source>
        <dbReference type="SAM" id="MobiDB-lite"/>
    </source>
</evidence>